<evidence type="ECO:0000313" key="1">
    <source>
        <dbReference type="EMBL" id="MPM92146.1"/>
    </source>
</evidence>
<keyword evidence="1" id="KW-0808">Transferase</keyword>
<gene>
    <name evidence="1" type="primary">cobT_30</name>
    <name evidence="1" type="ORF">SDC9_139281</name>
</gene>
<dbReference type="AlphaFoldDB" id="A0A645DS43"/>
<comment type="caution">
    <text evidence="1">The sequence shown here is derived from an EMBL/GenBank/DDBJ whole genome shotgun (WGS) entry which is preliminary data.</text>
</comment>
<dbReference type="InterPro" id="IPR036087">
    <property type="entry name" value="Nict_dMeBzImd_PRibTrfase_sf"/>
</dbReference>
<sequence length="120" mass="12569">MDTLSKIGGLEIAALTGAILEAAYQHVPIILDGIISSAAALTAEELAPLSASYMISSHNSEEQGHRLALKKLGLQPRLDFHMRLGEGTGAALMFPMVEAALKIADEMATFEAAGVSTGDF</sequence>
<dbReference type="Gene3D" id="3.40.50.10210">
    <property type="match status" value="1"/>
</dbReference>
<protein>
    <submittedName>
        <fullName evidence="1">Nicotinate-nucleotide--dimethylbenzimidazole phosphoribosyltransferase</fullName>
        <ecNumber evidence="1">2.4.2.21</ecNumber>
    </submittedName>
</protein>
<dbReference type="PANTHER" id="PTHR43463:SF1">
    <property type="entry name" value="NICOTINATE-NUCLEOTIDE--DIMETHYLBENZIMIDAZOLE PHOSPHORIBOSYLTRANSFERASE"/>
    <property type="match status" value="1"/>
</dbReference>
<dbReference type="SUPFAM" id="SSF52733">
    <property type="entry name" value="Nicotinate mononucleotide:5,6-dimethylbenzimidazole phosphoribosyltransferase (CobT)"/>
    <property type="match status" value="1"/>
</dbReference>
<name>A0A645DS43_9ZZZZ</name>
<dbReference type="Pfam" id="PF02277">
    <property type="entry name" value="DBI_PRT"/>
    <property type="match status" value="1"/>
</dbReference>
<reference evidence="1" key="1">
    <citation type="submission" date="2019-08" db="EMBL/GenBank/DDBJ databases">
        <authorList>
            <person name="Kucharzyk K."/>
            <person name="Murdoch R.W."/>
            <person name="Higgins S."/>
            <person name="Loffler F."/>
        </authorList>
    </citation>
    <scope>NUCLEOTIDE SEQUENCE</scope>
</reference>
<organism evidence="1">
    <name type="scientific">bioreactor metagenome</name>
    <dbReference type="NCBI Taxonomy" id="1076179"/>
    <lineage>
        <taxon>unclassified sequences</taxon>
        <taxon>metagenomes</taxon>
        <taxon>ecological metagenomes</taxon>
    </lineage>
</organism>
<proteinExistence type="predicted"/>
<dbReference type="InterPro" id="IPR003200">
    <property type="entry name" value="Nict_dMeBzImd_PRibTrfase"/>
</dbReference>
<dbReference type="PANTHER" id="PTHR43463">
    <property type="entry name" value="NICOTINATE-NUCLEOTIDE--DIMETHYLBENZIMIDAZOLE PHOSPHORIBOSYLTRANSFERASE"/>
    <property type="match status" value="1"/>
</dbReference>
<accession>A0A645DS43</accession>
<dbReference type="EMBL" id="VSSQ01039128">
    <property type="protein sequence ID" value="MPM92146.1"/>
    <property type="molecule type" value="Genomic_DNA"/>
</dbReference>
<keyword evidence="1" id="KW-0328">Glycosyltransferase</keyword>
<dbReference type="GO" id="GO:0008939">
    <property type="term" value="F:nicotinate-nucleotide-dimethylbenzimidazole phosphoribosyltransferase activity"/>
    <property type="evidence" value="ECO:0007669"/>
    <property type="project" value="UniProtKB-EC"/>
</dbReference>
<dbReference type="EC" id="2.4.2.21" evidence="1"/>